<feature type="region of interest" description="Disordered" evidence="1">
    <location>
        <begin position="158"/>
        <end position="263"/>
    </location>
</feature>
<evidence type="ECO:0000313" key="2">
    <source>
        <dbReference type="EnsemblMetazoa" id="Aqu2.1.34571_001"/>
    </source>
</evidence>
<organism evidence="2">
    <name type="scientific">Amphimedon queenslandica</name>
    <name type="common">Sponge</name>
    <dbReference type="NCBI Taxonomy" id="400682"/>
    <lineage>
        <taxon>Eukaryota</taxon>
        <taxon>Metazoa</taxon>
        <taxon>Porifera</taxon>
        <taxon>Demospongiae</taxon>
        <taxon>Heteroscleromorpha</taxon>
        <taxon>Haplosclerida</taxon>
        <taxon>Niphatidae</taxon>
        <taxon>Amphimedon</taxon>
    </lineage>
</organism>
<feature type="region of interest" description="Disordered" evidence="1">
    <location>
        <begin position="92"/>
        <end position="127"/>
    </location>
</feature>
<name>A0A1X7V3N1_AMPQE</name>
<dbReference type="AlphaFoldDB" id="A0A1X7V3N1"/>
<feature type="compositionally biased region" description="Basic and acidic residues" evidence="1">
    <location>
        <begin position="202"/>
        <end position="216"/>
    </location>
</feature>
<dbReference type="EnsemblMetazoa" id="Aqu2.1.34571_001">
    <property type="protein sequence ID" value="Aqu2.1.34571_001"/>
    <property type="gene ID" value="Aqu2.1.34571"/>
</dbReference>
<feature type="compositionally biased region" description="Polar residues" evidence="1">
    <location>
        <begin position="327"/>
        <end position="340"/>
    </location>
</feature>
<evidence type="ECO:0000256" key="1">
    <source>
        <dbReference type="SAM" id="MobiDB-lite"/>
    </source>
</evidence>
<protein>
    <submittedName>
        <fullName evidence="2">Uncharacterized protein</fullName>
    </submittedName>
</protein>
<feature type="compositionally biased region" description="Polar residues" evidence="1">
    <location>
        <begin position="222"/>
        <end position="258"/>
    </location>
</feature>
<accession>A0A1X7V3N1</accession>
<feature type="region of interest" description="Disordered" evidence="1">
    <location>
        <begin position="317"/>
        <end position="340"/>
    </location>
</feature>
<sequence>MNSESSPERALSLEEDCACLKDAIRLLGNASSNLSRLRRLKVLKDVNPSITGLADEDLFREAAPELFGAAFEEKMKSRADAVKIFLSSKTNPQQKRQFFPPGHPTAPLRGGGQSQRGSWPKRGHYKQPAKKELGVRLVAYIDNILVFAESAELAKGHTGIPTRKSGIYNPPREVSDGPDSGDRIPGDDGGLPLPGASSACSKNKEDQARGCKDGKPARHSHSSQGVTPTGETQFSVPGSSSRPSLLQRNPEGPNSSSGAELPMLQCPLPLSQSAREDLNWCEPIVSREREEPSSKATGFPHRIGCIPHRLGSILPGKPDWRSLVSEGETSPHQLPGVASS</sequence>
<dbReference type="InParanoid" id="A0A1X7V3N1"/>
<reference evidence="2" key="1">
    <citation type="submission" date="2017-05" db="UniProtKB">
        <authorList>
            <consortium name="EnsemblMetazoa"/>
        </authorList>
    </citation>
    <scope>IDENTIFICATION</scope>
</reference>
<proteinExistence type="predicted"/>